<proteinExistence type="predicted"/>
<name>A0A9Q3V0Z8_9FLAO</name>
<sequence length="220" mass="25360">MEEKQIINNLLNIDIKENNKISTLALAIRGARELGNRNIETGALDNYYNIDALNKQIENRTFLSNKFLALTNYLIIIDLIGNIFYRKNETENTNDTFKNALKNFTKLDSKTINSLKNLRNALAHQFSLGNDTEIFVLDYSTSSDKIIASAEEIYHIGKRSVKKNDKNFTTAYYWNICELVESIFSNLLTSNNKNELSILSKYKADNNIKIHHFNSIFFVK</sequence>
<dbReference type="RefSeq" id="WP_230669528.1">
    <property type="nucleotide sequence ID" value="NZ_JAJNAY010000001.1"/>
</dbReference>
<dbReference type="Proteomes" id="UP001108025">
    <property type="component" value="Unassembled WGS sequence"/>
</dbReference>
<reference evidence="1" key="1">
    <citation type="submission" date="2021-11" db="EMBL/GenBank/DDBJ databases">
        <title>Description of novel Chryseobacterium species.</title>
        <authorList>
            <person name="Saticioglu I.B."/>
            <person name="Ay H."/>
            <person name="Altun S."/>
            <person name="Duman M."/>
        </authorList>
    </citation>
    <scope>NUCLEOTIDE SEQUENCE</scope>
    <source>
        <strain evidence="1">C-17</strain>
    </source>
</reference>
<evidence type="ECO:0000313" key="1">
    <source>
        <dbReference type="EMBL" id="MCD1117558.1"/>
    </source>
</evidence>
<evidence type="ECO:0000313" key="2">
    <source>
        <dbReference type="Proteomes" id="UP001108025"/>
    </source>
</evidence>
<protein>
    <submittedName>
        <fullName evidence="1">Uncharacterized protein</fullName>
    </submittedName>
</protein>
<dbReference type="EMBL" id="JAJNAY010000001">
    <property type="protein sequence ID" value="MCD1117558.1"/>
    <property type="molecule type" value="Genomic_DNA"/>
</dbReference>
<comment type="caution">
    <text evidence="1">The sequence shown here is derived from an EMBL/GenBank/DDBJ whole genome shotgun (WGS) entry which is preliminary data.</text>
</comment>
<organism evidence="1 2">
    <name type="scientific">Chryseobacterium turcicum</name>
    <dbReference type="NCBI Taxonomy" id="2898076"/>
    <lineage>
        <taxon>Bacteria</taxon>
        <taxon>Pseudomonadati</taxon>
        <taxon>Bacteroidota</taxon>
        <taxon>Flavobacteriia</taxon>
        <taxon>Flavobacteriales</taxon>
        <taxon>Weeksellaceae</taxon>
        <taxon>Chryseobacterium group</taxon>
        <taxon>Chryseobacterium</taxon>
    </lineage>
</organism>
<keyword evidence="2" id="KW-1185">Reference proteome</keyword>
<gene>
    <name evidence="1" type="ORF">LO744_11885</name>
</gene>
<dbReference type="AlphaFoldDB" id="A0A9Q3V0Z8"/>
<accession>A0A9Q3V0Z8</accession>